<comment type="caution">
    <text evidence="2">The sequence shown here is derived from an EMBL/GenBank/DDBJ whole genome shotgun (WGS) entry which is preliminary data.</text>
</comment>
<protein>
    <submittedName>
        <fullName evidence="2">Uncharacterized protein</fullName>
    </submittedName>
</protein>
<dbReference type="Proteomes" id="UP000324222">
    <property type="component" value="Unassembled WGS sequence"/>
</dbReference>
<feature type="compositionally biased region" description="Low complexity" evidence="1">
    <location>
        <begin position="29"/>
        <end position="45"/>
    </location>
</feature>
<proteinExistence type="predicted"/>
<reference evidence="2 3" key="1">
    <citation type="submission" date="2019-05" db="EMBL/GenBank/DDBJ databases">
        <title>Another draft genome of Portunus trituberculatus and its Hox gene families provides insights of decapod evolution.</title>
        <authorList>
            <person name="Jeong J.-H."/>
            <person name="Song I."/>
            <person name="Kim S."/>
            <person name="Choi T."/>
            <person name="Kim D."/>
            <person name="Ryu S."/>
            <person name="Kim W."/>
        </authorList>
    </citation>
    <scope>NUCLEOTIDE SEQUENCE [LARGE SCALE GENOMIC DNA]</scope>
    <source>
        <tissue evidence="2">Muscle</tissue>
    </source>
</reference>
<evidence type="ECO:0000313" key="3">
    <source>
        <dbReference type="Proteomes" id="UP000324222"/>
    </source>
</evidence>
<dbReference type="EMBL" id="VSRR010010742">
    <property type="protein sequence ID" value="MPC52266.1"/>
    <property type="molecule type" value="Genomic_DNA"/>
</dbReference>
<keyword evidence="3" id="KW-1185">Reference proteome</keyword>
<feature type="region of interest" description="Disordered" evidence="1">
    <location>
        <begin position="19"/>
        <end position="45"/>
    </location>
</feature>
<name>A0A5B7G3J9_PORTR</name>
<evidence type="ECO:0000313" key="2">
    <source>
        <dbReference type="EMBL" id="MPC52266.1"/>
    </source>
</evidence>
<dbReference type="AlphaFoldDB" id="A0A5B7G3J9"/>
<organism evidence="2 3">
    <name type="scientific">Portunus trituberculatus</name>
    <name type="common">Swimming crab</name>
    <name type="synonym">Neptunus trituberculatus</name>
    <dbReference type="NCBI Taxonomy" id="210409"/>
    <lineage>
        <taxon>Eukaryota</taxon>
        <taxon>Metazoa</taxon>
        <taxon>Ecdysozoa</taxon>
        <taxon>Arthropoda</taxon>
        <taxon>Crustacea</taxon>
        <taxon>Multicrustacea</taxon>
        <taxon>Malacostraca</taxon>
        <taxon>Eumalacostraca</taxon>
        <taxon>Eucarida</taxon>
        <taxon>Decapoda</taxon>
        <taxon>Pleocyemata</taxon>
        <taxon>Brachyura</taxon>
        <taxon>Eubrachyura</taxon>
        <taxon>Portunoidea</taxon>
        <taxon>Portunidae</taxon>
        <taxon>Portuninae</taxon>
        <taxon>Portunus</taxon>
    </lineage>
</organism>
<sequence length="212" mass="23720">MMIMMIRKKFTCTCNISPKPAHTQRPSCSRLSRPSTGSRPSRSSSCRLMPCMATPGTARLLREAAMECEAQRTTQGSSPIMEDRHVARLSVRKDEKEEKKKPEHVFQAAHLPQKISVVAAIPTLFHSQVEATGPLFSLGEIGSFMAGGKPCCISSLPHFQLFNVAFLPYYFPQDFLQRRNEEKLDRFGIPSFSRGSLAVDWQGNHTAPRAPR</sequence>
<gene>
    <name evidence="2" type="ORF">E2C01_046130</name>
</gene>
<accession>A0A5B7G3J9</accession>
<evidence type="ECO:0000256" key="1">
    <source>
        <dbReference type="SAM" id="MobiDB-lite"/>
    </source>
</evidence>